<comment type="caution">
    <text evidence="9">The sequence shown here is derived from an EMBL/GenBank/DDBJ whole genome shotgun (WGS) entry which is preliminary data.</text>
</comment>
<evidence type="ECO:0000256" key="2">
    <source>
        <dbReference type="ARBA" id="ARBA00006464"/>
    </source>
</evidence>
<feature type="transmembrane region" description="Helical" evidence="7">
    <location>
        <begin position="51"/>
        <end position="67"/>
    </location>
</feature>
<feature type="domain" description="Bacterial sugar transferase" evidence="8">
    <location>
        <begin position="269"/>
        <end position="449"/>
    </location>
</feature>
<keyword evidence="3 9" id="KW-0808">Transferase</keyword>
<gene>
    <name evidence="9" type="ORF">Tfer_1164</name>
</gene>
<dbReference type="NCBIfam" id="TIGR03025">
    <property type="entry name" value="EPS_sugtrans"/>
    <property type="match status" value="1"/>
</dbReference>
<feature type="transmembrane region" description="Helical" evidence="7">
    <location>
        <begin position="105"/>
        <end position="124"/>
    </location>
</feature>
<comment type="subcellular location">
    <subcellularLocation>
        <location evidence="1">Membrane</location>
        <topology evidence="1">Multi-pass membrane protein</topology>
    </subcellularLocation>
</comment>
<feature type="transmembrane region" description="Helical" evidence="7">
    <location>
        <begin position="12"/>
        <end position="31"/>
    </location>
</feature>
<accession>A0A0L6W4K1</accession>
<dbReference type="InterPro" id="IPR017475">
    <property type="entry name" value="EPS_sugar_tfrase"/>
</dbReference>
<dbReference type="GO" id="GO:0016780">
    <property type="term" value="F:phosphotransferase activity, for other substituted phosphate groups"/>
    <property type="evidence" value="ECO:0007669"/>
    <property type="project" value="TreeGrafter"/>
</dbReference>
<dbReference type="GO" id="GO:0016020">
    <property type="term" value="C:membrane"/>
    <property type="evidence" value="ECO:0007669"/>
    <property type="project" value="UniProtKB-SubCell"/>
</dbReference>
<reference evidence="10" key="1">
    <citation type="submission" date="2015-07" db="EMBL/GenBank/DDBJ databases">
        <title>Complete Genome of Thermincola ferriacetica strain Z-0001T.</title>
        <authorList>
            <person name="Lusk B."/>
            <person name="Badalamenti J.P."/>
            <person name="Parameswaran P."/>
            <person name="Bond D.R."/>
            <person name="Torres C.I."/>
        </authorList>
    </citation>
    <scope>NUCLEOTIDE SEQUENCE [LARGE SCALE GENOMIC DNA]</scope>
    <source>
        <strain evidence="10">Z-0001</strain>
    </source>
</reference>
<dbReference type="Proteomes" id="UP000037175">
    <property type="component" value="Unassembled WGS sequence"/>
</dbReference>
<evidence type="ECO:0000256" key="7">
    <source>
        <dbReference type="SAM" id="Phobius"/>
    </source>
</evidence>
<proteinExistence type="inferred from homology"/>
<dbReference type="Gene3D" id="3.40.50.720">
    <property type="entry name" value="NAD(P)-binding Rossmann-like Domain"/>
    <property type="match status" value="1"/>
</dbReference>
<evidence type="ECO:0000313" key="10">
    <source>
        <dbReference type="Proteomes" id="UP000037175"/>
    </source>
</evidence>
<dbReference type="PATRIC" id="fig|281456.6.peg.1236"/>
<evidence type="ECO:0000259" key="8">
    <source>
        <dbReference type="Pfam" id="PF02397"/>
    </source>
</evidence>
<keyword evidence="5 7" id="KW-1133">Transmembrane helix</keyword>
<keyword evidence="10" id="KW-1185">Reference proteome</keyword>
<protein>
    <submittedName>
        <fullName evidence="9">Exopolysaccharide biosynthesis polyprenyl glycosylphosphotransferase</fullName>
    </submittedName>
</protein>
<evidence type="ECO:0000256" key="4">
    <source>
        <dbReference type="ARBA" id="ARBA00022692"/>
    </source>
</evidence>
<dbReference type="PANTHER" id="PTHR30576">
    <property type="entry name" value="COLANIC BIOSYNTHESIS UDP-GLUCOSE LIPID CARRIER TRANSFERASE"/>
    <property type="match status" value="1"/>
</dbReference>
<evidence type="ECO:0000256" key="3">
    <source>
        <dbReference type="ARBA" id="ARBA00022679"/>
    </source>
</evidence>
<dbReference type="Pfam" id="PF13727">
    <property type="entry name" value="CoA_binding_3"/>
    <property type="match status" value="1"/>
</dbReference>
<name>A0A0L6W4K1_9FIRM</name>
<dbReference type="Pfam" id="PF02397">
    <property type="entry name" value="Bac_transf"/>
    <property type="match status" value="1"/>
</dbReference>
<keyword evidence="6 7" id="KW-0472">Membrane</keyword>
<evidence type="ECO:0000256" key="5">
    <source>
        <dbReference type="ARBA" id="ARBA00022989"/>
    </source>
</evidence>
<dbReference type="InterPro" id="IPR003362">
    <property type="entry name" value="Bact_transf"/>
</dbReference>
<keyword evidence="4 7" id="KW-0812">Transmembrane</keyword>
<dbReference type="RefSeq" id="WP_052217245.1">
    <property type="nucleotide sequence ID" value="NZ_LGTE01000006.1"/>
</dbReference>
<feature type="transmembrane region" description="Helical" evidence="7">
    <location>
        <begin position="79"/>
        <end position="99"/>
    </location>
</feature>
<evidence type="ECO:0000256" key="1">
    <source>
        <dbReference type="ARBA" id="ARBA00004141"/>
    </source>
</evidence>
<feature type="transmembrane region" description="Helical" evidence="7">
    <location>
        <begin position="274"/>
        <end position="295"/>
    </location>
</feature>
<evidence type="ECO:0000313" key="9">
    <source>
        <dbReference type="EMBL" id="KNZ70024.1"/>
    </source>
</evidence>
<comment type="similarity">
    <text evidence="2">Belongs to the bacterial sugar transferase family.</text>
</comment>
<evidence type="ECO:0000256" key="6">
    <source>
        <dbReference type="ARBA" id="ARBA00023136"/>
    </source>
</evidence>
<dbReference type="AlphaFoldDB" id="A0A0L6W4K1"/>
<organism evidence="9 10">
    <name type="scientific">Thermincola ferriacetica</name>
    <dbReference type="NCBI Taxonomy" id="281456"/>
    <lineage>
        <taxon>Bacteria</taxon>
        <taxon>Bacillati</taxon>
        <taxon>Bacillota</taxon>
        <taxon>Clostridia</taxon>
        <taxon>Eubacteriales</taxon>
        <taxon>Thermincolaceae</taxon>
        <taxon>Thermincola</taxon>
    </lineage>
</organism>
<dbReference type="EMBL" id="LGTE01000006">
    <property type="protein sequence ID" value="KNZ70024.1"/>
    <property type="molecule type" value="Genomic_DNA"/>
</dbReference>
<sequence>MWLTYNKSRYSFFIMLADAVIINISIVLAYLVRFNFALPAFNFQPYLEMSVWITLGAVFFFHAYHLYSISARTKWDDQFYSVILAVTLTLMLSISLTYISANYSFPRSVFLLSWVLQIMFMLLWRYFLWKLSKRVLGVQKAVLIGDKQDAATLADELKKFPESHIEIAGLIVTENKPVDRVEKYEVLGDLTNYESILANTDLYDVAVITPSLPITIKEKIVCSCYNYGKEALLVPDLYEVLLIRANLDLIDDIPLFSVKDTNGNNDPVKRCLDVVLGSIGLIIALPIMAVLAVIIKLDSPGPIIYRQERVTKGGRVFTLYKFRTMVEDAEATTGPVFAMEDDQRATRVGKFLRKSRLDELPQLINVIKGDMSLVGPRPERPVFVERFSKEINGYDHRHRMKPGLTGVAQVAGKYDTGPREKLIFDLLYAKRNGILVDIQILLNTVKVLFMRDKAL</sequence>
<dbReference type="PANTHER" id="PTHR30576:SF0">
    <property type="entry name" value="UNDECAPRENYL-PHOSPHATE N-ACETYLGALACTOSAMINYL 1-PHOSPHATE TRANSFERASE-RELATED"/>
    <property type="match status" value="1"/>
</dbReference>